<dbReference type="Proteomes" id="UP001054821">
    <property type="component" value="Chromosome 1"/>
</dbReference>
<evidence type="ECO:0000259" key="1">
    <source>
        <dbReference type="Pfam" id="PF17184"/>
    </source>
</evidence>
<dbReference type="GO" id="GO:0043399">
    <property type="term" value="F:tRNA adenosine(64)-2'-O-ribosylphosphate transferase activity"/>
    <property type="evidence" value="ECO:0007669"/>
    <property type="project" value="InterPro"/>
</dbReference>
<keyword evidence="3" id="KW-1185">Reference proteome</keyword>
<dbReference type="PANTHER" id="PTHR31811:SF0">
    <property type="entry name" value="TRNA A64-2'-O-RIBOSYLPHOSPHATE TRANSFERASE"/>
    <property type="match status" value="1"/>
</dbReference>
<reference evidence="2 3" key="1">
    <citation type="journal article" date="2022" name="G3 (Bethesda)">
        <title>Whole-genome sequence and methylome profiling of the almond [Prunus dulcis (Mill.) D.A. Webb] cultivar 'Nonpareil'.</title>
        <authorList>
            <person name="D'Amico-Willman K.M."/>
            <person name="Ouma W.Z."/>
            <person name="Meulia T."/>
            <person name="Sideli G.M."/>
            <person name="Gradziel T.M."/>
            <person name="Fresnedo-Ramirez J."/>
        </authorList>
    </citation>
    <scope>NUCLEOTIDE SEQUENCE [LARGE SCALE GENOMIC DNA]</scope>
    <source>
        <strain evidence="2">Clone GOH B32 T37-40</strain>
    </source>
</reference>
<feature type="domain" description="Rit1 N-terminal" evidence="1">
    <location>
        <begin position="45"/>
        <end position="86"/>
    </location>
</feature>
<dbReference type="PANTHER" id="PTHR31811">
    <property type="entry name" value="TRNA A64-2'-O-RIBOSYLPHOSPHATE TRANSFERASE"/>
    <property type="match status" value="1"/>
</dbReference>
<name>A0AAD5F1L8_PRUDU</name>
<dbReference type="AlphaFoldDB" id="A0AAD5F1L8"/>
<dbReference type="GO" id="GO:0005737">
    <property type="term" value="C:cytoplasm"/>
    <property type="evidence" value="ECO:0007669"/>
    <property type="project" value="TreeGrafter"/>
</dbReference>
<evidence type="ECO:0000313" key="3">
    <source>
        <dbReference type="Proteomes" id="UP001054821"/>
    </source>
</evidence>
<dbReference type="GO" id="GO:0019988">
    <property type="term" value="P:charged-tRNA amino acid modification"/>
    <property type="evidence" value="ECO:0007669"/>
    <property type="project" value="InterPro"/>
</dbReference>
<dbReference type="EMBL" id="JAJFAZ020000001">
    <property type="protein sequence ID" value="KAI5350387.1"/>
    <property type="molecule type" value="Genomic_DNA"/>
</dbReference>
<protein>
    <recommendedName>
        <fullName evidence="1">Rit1 N-terminal domain-containing protein</fullName>
    </recommendedName>
</protein>
<sequence>MEDDDTKQLSIYRAARTIKRRENTLYNALKSIYDDSIFVGEILQDRKEGSLLDATRRGKRFPDSMSKTIPIWTYVLNQFISNHLNKMRQPALFNDGVN</sequence>
<dbReference type="Pfam" id="PF17184">
    <property type="entry name" value="Rit1_C"/>
    <property type="match status" value="1"/>
</dbReference>
<comment type="caution">
    <text evidence="2">The sequence shown here is derived from an EMBL/GenBank/DDBJ whole genome shotgun (WGS) entry which is preliminary data.</text>
</comment>
<gene>
    <name evidence="2" type="ORF">L3X38_003278</name>
</gene>
<dbReference type="InterPro" id="IPR007306">
    <property type="entry name" value="Rit1"/>
</dbReference>
<proteinExistence type="predicted"/>
<evidence type="ECO:0000313" key="2">
    <source>
        <dbReference type="EMBL" id="KAI5350387.1"/>
    </source>
</evidence>
<dbReference type="InterPro" id="IPR033449">
    <property type="entry name" value="Rit1_N"/>
</dbReference>
<organism evidence="2 3">
    <name type="scientific">Prunus dulcis</name>
    <name type="common">Almond</name>
    <name type="synonym">Amygdalus dulcis</name>
    <dbReference type="NCBI Taxonomy" id="3755"/>
    <lineage>
        <taxon>Eukaryota</taxon>
        <taxon>Viridiplantae</taxon>
        <taxon>Streptophyta</taxon>
        <taxon>Embryophyta</taxon>
        <taxon>Tracheophyta</taxon>
        <taxon>Spermatophyta</taxon>
        <taxon>Magnoliopsida</taxon>
        <taxon>eudicotyledons</taxon>
        <taxon>Gunneridae</taxon>
        <taxon>Pentapetalae</taxon>
        <taxon>rosids</taxon>
        <taxon>fabids</taxon>
        <taxon>Rosales</taxon>
        <taxon>Rosaceae</taxon>
        <taxon>Amygdaloideae</taxon>
        <taxon>Amygdaleae</taxon>
        <taxon>Prunus</taxon>
    </lineage>
</organism>
<accession>A0AAD5F1L8</accession>